<sequence length="491" mass="53221">MSQDGASSQAAESQRAVAKSRSQVSRKMWARKPSQTPALAQSPVMSWPLILVSLLGGLSSLLAWNGRTQPDDWASLWVGGLLMDRGLESHLYDADPIDFTAMSGEVWPRLAQEVSAPFTHPFVQNPLFAKALGVISHVMSFETSVAWLLFLSGMAVVVLVAASYHLWFRSTMPWGIAALVTACVFALPTTLNSFWIGQTTPLIVAGVAYGLAASRTRHWLAGIVLGIVASIKLTPYALIAVMLFFAYRRRAALWSLATTAVLAVWMFIRVDMSVISDWIDRIGDIGSSVLVGGANQSLASTLATDLGKPDLLVTVVRDYPSHVKTIPLCIALGVVLMVTVVAWLNPVYRFEFLITGAWLIAATFSSILWTHYMLMLVTSVFGLVAMARTRLTRQWPYIGIALLVVLLTFPVTNPIAAAPYTGGFMYSGITAMLLTLALMLVIGGCHALAVHRYGDGDTGEVGPGFGSESAAAETLKFPQPEPMVLFDLRKR</sequence>
<keyword evidence="6 9" id="KW-0472">Membrane</keyword>
<dbReference type="RefSeq" id="WP_284827319.1">
    <property type="nucleotide sequence ID" value="NZ_JASOOY020000022.1"/>
</dbReference>
<keyword evidence="4 9" id="KW-0812">Transmembrane</keyword>
<dbReference type="Proteomes" id="UP001223646">
    <property type="component" value="Unassembled WGS sequence"/>
</dbReference>
<protein>
    <submittedName>
        <fullName evidence="10">Glycosyltransferase family 87 protein</fullName>
        <ecNumber evidence="10">2.4.-.-</ecNumber>
    </submittedName>
</protein>
<feature type="transmembrane region" description="Helical" evidence="9">
    <location>
        <begin position="423"/>
        <end position="442"/>
    </location>
</feature>
<feature type="transmembrane region" description="Helical" evidence="9">
    <location>
        <begin position="44"/>
        <end position="64"/>
    </location>
</feature>
<evidence type="ECO:0000256" key="2">
    <source>
        <dbReference type="ARBA" id="ARBA00022475"/>
    </source>
</evidence>
<organism evidence="10 11">
    <name type="scientific">Corynebacterium amycolatum</name>
    <dbReference type="NCBI Taxonomy" id="43765"/>
    <lineage>
        <taxon>Bacteria</taxon>
        <taxon>Bacillati</taxon>
        <taxon>Actinomycetota</taxon>
        <taxon>Actinomycetes</taxon>
        <taxon>Mycobacteriales</taxon>
        <taxon>Corynebacteriaceae</taxon>
        <taxon>Corynebacterium</taxon>
    </lineage>
</organism>
<feature type="compositionally biased region" description="Polar residues" evidence="8">
    <location>
        <begin position="1"/>
        <end position="12"/>
    </location>
</feature>
<keyword evidence="3 10" id="KW-0808">Transferase</keyword>
<name>A0AAW9SZ42_CORAY</name>
<evidence type="ECO:0000256" key="8">
    <source>
        <dbReference type="SAM" id="MobiDB-lite"/>
    </source>
</evidence>
<dbReference type="GO" id="GO:0016758">
    <property type="term" value="F:hexosyltransferase activity"/>
    <property type="evidence" value="ECO:0007669"/>
    <property type="project" value="InterPro"/>
</dbReference>
<feature type="transmembrane region" description="Helical" evidence="9">
    <location>
        <begin position="397"/>
        <end position="417"/>
    </location>
</feature>
<evidence type="ECO:0000256" key="7">
    <source>
        <dbReference type="ARBA" id="ARBA00024033"/>
    </source>
</evidence>
<evidence type="ECO:0000313" key="10">
    <source>
        <dbReference type="EMBL" id="MEO3717311.1"/>
    </source>
</evidence>
<keyword evidence="2" id="KW-1003">Cell membrane</keyword>
<feature type="transmembrane region" description="Helical" evidence="9">
    <location>
        <begin position="171"/>
        <end position="188"/>
    </location>
</feature>
<dbReference type="AlphaFoldDB" id="A0AAW9SZ42"/>
<feature type="transmembrane region" description="Helical" evidence="9">
    <location>
        <begin position="145"/>
        <end position="164"/>
    </location>
</feature>
<dbReference type="InterPro" id="IPR018584">
    <property type="entry name" value="GT87"/>
</dbReference>
<keyword evidence="5 9" id="KW-1133">Transmembrane helix</keyword>
<reference evidence="10" key="2">
    <citation type="submission" date="2024-05" db="EMBL/GenBank/DDBJ databases">
        <authorList>
            <person name="Wolfe A."/>
        </authorList>
    </citation>
    <scope>NUCLEOTIDE SEQUENCE</scope>
    <source>
        <strain evidence="10">UMB1064</strain>
    </source>
</reference>
<feature type="region of interest" description="Disordered" evidence="8">
    <location>
        <begin position="1"/>
        <end position="32"/>
    </location>
</feature>
<evidence type="ECO:0000256" key="3">
    <source>
        <dbReference type="ARBA" id="ARBA00022679"/>
    </source>
</evidence>
<feature type="transmembrane region" description="Helical" evidence="9">
    <location>
        <begin position="219"/>
        <end position="245"/>
    </location>
</feature>
<accession>A0AAW9SZ42</accession>
<reference evidence="10" key="1">
    <citation type="submission" date="2023-05" db="EMBL/GenBank/DDBJ databases">
        <authorList>
            <person name="Du J."/>
        </authorList>
    </citation>
    <scope>NUCLEOTIDE SEQUENCE</scope>
    <source>
        <strain evidence="10">UMB1064</strain>
    </source>
</reference>
<dbReference type="EC" id="2.4.-.-" evidence="10"/>
<evidence type="ECO:0000313" key="11">
    <source>
        <dbReference type="Proteomes" id="UP001223646"/>
    </source>
</evidence>
<evidence type="ECO:0000256" key="5">
    <source>
        <dbReference type="ARBA" id="ARBA00022989"/>
    </source>
</evidence>
<evidence type="ECO:0000256" key="6">
    <source>
        <dbReference type="ARBA" id="ARBA00023136"/>
    </source>
</evidence>
<dbReference type="Pfam" id="PF09594">
    <property type="entry name" value="GT87"/>
    <property type="match status" value="1"/>
</dbReference>
<feature type="transmembrane region" description="Helical" evidence="9">
    <location>
        <begin position="251"/>
        <end position="268"/>
    </location>
</feature>
<comment type="caution">
    <text evidence="10">The sequence shown here is derived from an EMBL/GenBank/DDBJ whole genome shotgun (WGS) entry which is preliminary data.</text>
</comment>
<comment type="subcellular location">
    <subcellularLocation>
        <location evidence="1">Cell membrane</location>
        <topology evidence="1">Multi-pass membrane protein</topology>
    </subcellularLocation>
</comment>
<evidence type="ECO:0000256" key="9">
    <source>
        <dbReference type="SAM" id="Phobius"/>
    </source>
</evidence>
<evidence type="ECO:0000256" key="4">
    <source>
        <dbReference type="ARBA" id="ARBA00022692"/>
    </source>
</evidence>
<evidence type="ECO:0000256" key="1">
    <source>
        <dbReference type="ARBA" id="ARBA00004651"/>
    </source>
</evidence>
<feature type="transmembrane region" description="Helical" evidence="9">
    <location>
        <begin position="356"/>
        <end position="385"/>
    </location>
</feature>
<proteinExistence type="inferred from homology"/>
<gene>
    <name evidence="10" type="ORF">QP460_006890</name>
</gene>
<dbReference type="GO" id="GO:0005886">
    <property type="term" value="C:plasma membrane"/>
    <property type="evidence" value="ECO:0007669"/>
    <property type="project" value="UniProtKB-SubCell"/>
</dbReference>
<dbReference type="EMBL" id="JASOOY020000022">
    <property type="protein sequence ID" value="MEO3717311.1"/>
    <property type="molecule type" value="Genomic_DNA"/>
</dbReference>
<comment type="similarity">
    <text evidence="7">Belongs to the glycosyltransferase 87 family.</text>
</comment>
<feature type="transmembrane region" description="Helical" evidence="9">
    <location>
        <begin position="326"/>
        <end position="344"/>
    </location>
</feature>
<keyword evidence="10" id="KW-0328">Glycosyltransferase</keyword>